<evidence type="ECO:0000256" key="7">
    <source>
        <dbReference type="ARBA" id="ARBA00023128"/>
    </source>
</evidence>
<dbReference type="STRING" id="7240.B4R5F0"/>
<accession>B4R5F0</accession>
<dbReference type="Bgee" id="FBgn0188380">
    <property type="expression patterns" value="Expressed in embryo and 3 other cell types or tissues"/>
</dbReference>
<comment type="similarity">
    <text evidence="2">Belongs to the PPR family. P subfamily.</text>
</comment>
<dbReference type="InterPro" id="IPR031595">
    <property type="entry name" value="PRORP_C"/>
</dbReference>
<protein>
    <submittedName>
        <fullName evidence="9">GD16793</fullName>
    </submittedName>
</protein>
<comment type="subcellular location">
    <subcellularLocation>
        <location evidence="1">Mitochondrion</location>
    </subcellularLocation>
</comment>
<dbReference type="GO" id="GO:0004526">
    <property type="term" value="F:ribonuclease P activity"/>
    <property type="evidence" value="ECO:0007669"/>
    <property type="project" value="TreeGrafter"/>
</dbReference>
<dbReference type="EMBL" id="CM000366">
    <property type="protein sequence ID" value="EDX17246.1"/>
    <property type="molecule type" value="Genomic_DNA"/>
</dbReference>
<dbReference type="AlphaFoldDB" id="B4R5F0"/>
<sequence>MPFLLYATLRSGQETDFFSRDLMRSHAFHLGTELKPIFRRWQQEHQFSLVTQTQTGQIIVKEPVRHRLCAHQVAGTWHVPYCAQYTPHPTDSFEVPANWLCIQLKEQTTPATKTKTNTTR</sequence>
<dbReference type="GO" id="GO:0030678">
    <property type="term" value="C:mitochondrial ribonuclease P complex"/>
    <property type="evidence" value="ECO:0007669"/>
    <property type="project" value="EnsemblMetazoa"/>
</dbReference>
<dbReference type="OMA" id="MNCLQRS"/>
<dbReference type="Proteomes" id="UP000000304">
    <property type="component" value="Chromosome X"/>
</dbReference>
<gene>
    <name evidence="9" type="primary">Dsim\GD16793</name>
    <name evidence="9" type="ORF">Dsim_GD16793</name>
</gene>
<keyword evidence="6" id="KW-0809">Transit peptide</keyword>
<evidence type="ECO:0000259" key="8">
    <source>
        <dbReference type="Pfam" id="PF16953"/>
    </source>
</evidence>
<evidence type="ECO:0000256" key="3">
    <source>
        <dbReference type="ARBA" id="ARBA00022723"/>
    </source>
</evidence>
<dbReference type="GO" id="GO:0097745">
    <property type="term" value="P:mitochondrial tRNA 5'-end processing"/>
    <property type="evidence" value="ECO:0007669"/>
    <property type="project" value="EnsemblMetazoa"/>
</dbReference>
<dbReference type="PANTHER" id="PTHR13547:SF1">
    <property type="entry name" value="MITOCHONDRIAL RIBONUCLEASE P CATALYTIC SUBUNIT"/>
    <property type="match status" value="1"/>
</dbReference>
<organism evidence="9 10">
    <name type="scientific">Drosophila simulans</name>
    <name type="common">Fruit fly</name>
    <dbReference type="NCBI Taxonomy" id="7240"/>
    <lineage>
        <taxon>Eukaryota</taxon>
        <taxon>Metazoa</taxon>
        <taxon>Ecdysozoa</taxon>
        <taxon>Arthropoda</taxon>
        <taxon>Hexapoda</taxon>
        <taxon>Insecta</taxon>
        <taxon>Pterygota</taxon>
        <taxon>Neoptera</taxon>
        <taxon>Endopterygota</taxon>
        <taxon>Diptera</taxon>
        <taxon>Brachycera</taxon>
        <taxon>Muscomorpha</taxon>
        <taxon>Ephydroidea</taxon>
        <taxon>Drosophilidae</taxon>
        <taxon>Drosophila</taxon>
        <taxon>Sophophora</taxon>
    </lineage>
</organism>
<evidence type="ECO:0000256" key="4">
    <source>
        <dbReference type="ARBA" id="ARBA00022801"/>
    </source>
</evidence>
<keyword evidence="5" id="KW-0862">Zinc</keyword>
<proteinExistence type="inferred from homology"/>
<keyword evidence="3" id="KW-0479">Metal-binding</keyword>
<dbReference type="OrthoDB" id="46913at2759"/>
<dbReference type="Pfam" id="PF16953">
    <property type="entry name" value="PRORP"/>
    <property type="match status" value="1"/>
</dbReference>
<reference evidence="9 10" key="1">
    <citation type="journal article" date="2007" name="Nature">
        <title>Evolution of genes and genomes on the Drosophila phylogeny.</title>
        <authorList>
            <consortium name="Drosophila 12 Genomes Consortium"/>
            <person name="Clark A.G."/>
            <person name="Eisen M.B."/>
            <person name="Smith D.R."/>
            <person name="Bergman C.M."/>
            <person name="Oliver B."/>
            <person name="Markow T.A."/>
            <person name="Kaufman T.C."/>
            <person name="Kellis M."/>
            <person name="Gelbart W."/>
            <person name="Iyer V.N."/>
            <person name="Pollard D.A."/>
            <person name="Sackton T.B."/>
            <person name="Larracuente A.M."/>
            <person name="Singh N.D."/>
            <person name="Abad J.P."/>
            <person name="Abt D.N."/>
            <person name="Adryan B."/>
            <person name="Aguade M."/>
            <person name="Akashi H."/>
            <person name="Anderson W.W."/>
            <person name="Aquadro C.F."/>
            <person name="Ardell D.H."/>
            <person name="Arguello R."/>
            <person name="Artieri C.G."/>
            <person name="Barbash D.A."/>
            <person name="Barker D."/>
            <person name="Barsanti P."/>
            <person name="Batterham P."/>
            <person name="Batzoglou S."/>
            <person name="Begun D."/>
            <person name="Bhutkar A."/>
            <person name="Blanco E."/>
            <person name="Bosak S.A."/>
            <person name="Bradley R.K."/>
            <person name="Brand A.D."/>
            <person name="Brent M.R."/>
            <person name="Brooks A.N."/>
            <person name="Brown R.H."/>
            <person name="Butlin R.K."/>
            <person name="Caggese C."/>
            <person name="Calvi B.R."/>
            <person name="Bernardo de Carvalho A."/>
            <person name="Caspi A."/>
            <person name="Castrezana S."/>
            <person name="Celniker S.E."/>
            <person name="Chang J.L."/>
            <person name="Chapple C."/>
            <person name="Chatterji S."/>
            <person name="Chinwalla A."/>
            <person name="Civetta A."/>
            <person name="Clifton S.W."/>
            <person name="Comeron J.M."/>
            <person name="Costello J.C."/>
            <person name="Coyne J.A."/>
            <person name="Daub J."/>
            <person name="David R.G."/>
            <person name="Delcher A.L."/>
            <person name="Delehaunty K."/>
            <person name="Do C.B."/>
            <person name="Ebling H."/>
            <person name="Edwards K."/>
            <person name="Eickbush T."/>
            <person name="Evans J.D."/>
            <person name="Filipski A."/>
            <person name="Findeiss S."/>
            <person name="Freyhult E."/>
            <person name="Fulton L."/>
            <person name="Fulton R."/>
            <person name="Garcia A.C."/>
            <person name="Gardiner A."/>
            <person name="Garfield D.A."/>
            <person name="Garvin B.E."/>
            <person name="Gibson G."/>
            <person name="Gilbert D."/>
            <person name="Gnerre S."/>
            <person name="Godfrey J."/>
            <person name="Good R."/>
            <person name="Gotea V."/>
            <person name="Gravely B."/>
            <person name="Greenberg A.J."/>
            <person name="Griffiths-Jones S."/>
            <person name="Gross S."/>
            <person name="Guigo R."/>
            <person name="Gustafson E.A."/>
            <person name="Haerty W."/>
            <person name="Hahn M.W."/>
            <person name="Halligan D.L."/>
            <person name="Halpern A.L."/>
            <person name="Halter G.M."/>
            <person name="Han M.V."/>
            <person name="Heger A."/>
            <person name="Hillier L."/>
            <person name="Hinrichs A.S."/>
            <person name="Holmes I."/>
            <person name="Hoskins R.A."/>
            <person name="Hubisz M.J."/>
            <person name="Hultmark D."/>
            <person name="Huntley M.A."/>
            <person name="Jaffe D.B."/>
            <person name="Jagadeeshan S."/>
            <person name="Jeck W.R."/>
            <person name="Johnson J."/>
            <person name="Jones C.D."/>
            <person name="Jordan W.C."/>
            <person name="Karpen G.H."/>
            <person name="Kataoka E."/>
            <person name="Keightley P.D."/>
            <person name="Kheradpour P."/>
            <person name="Kirkness E.F."/>
            <person name="Koerich L.B."/>
            <person name="Kristiansen K."/>
            <person name="Kudrna D."/>
            <person name="Kulathinal R.J."/>
            <person name="Kumar S."/>
            <person name="Kwok R."/>
            <person name="Lander E."/>
            <person name="Langley C.H."/>
            <person name="Lapoint R."/>
            <person name="Lazzaro B.P."/>
            <person name="Lee S.J."/>
            <person name="Levesque L."/>
            <person name="Li R."/>
            <person name="Lin C.F."/>
            <person name="Lin M.F."/>
            <person name="Lindblad-Toh K."/>
            <person name="Llopart A."/>
            <person name="Long M."/>
            <person name="Low L."/>
            <person name="Lozovsky E."/>
            <person name="Lu J."/>
            <person name="Luo M."/>
            <person name="Machado C.A."/>
            <person name="Makalowski W."/>
            <person name="Marzo M."/>
            <person name="Matsuda M."/>
            <person name="Matzkin L."/>
            <person name="McAllister B."/>
            <person name="McBride C.S."/>
            <person name="McKernan B."/>
            <person name="McKernan K."/>
            <person name="Mendez-Lago M."/>
            <person name="Minx P."/>
            <person name="Mollenhauer M.U."/>
            <person name="Montooth K."/>
            <person name="Mount S.M."/>
            <person name="Mu X."/>
            <person name="Myers E."/>
            <person name="Negre B."/>
            <person name="Newfeld S."/>
            <person name="Nielsen R."/>
            <person name="Noor M.A."/>
            <person name="O'Grady P."/>
            <person name="Pachter L."/>
            <person name="Papaceit M."/>
            <person name="Parisi M.J."/>
            <person name="Parisi M."/>
            <person name="Parts L."/>
            <person name="Pedersen J.S."/>
            <person name="Pesole G."/>
            <person name="Phillippy A.M."/>
            <person name="Ponting C.P."/>
            <person name="Pop M."/>
            <person name="Porcelli D."/>
            <person name="Powell J.R."/>
            <person name="Prohaska S."/>
            <person name="Pruitt K."/>
            <person name="Puig M."/>
            <person name="Quesneville H."/>
            <person name="Ram K.R."/>
            <person name="Rand D."/>
            <person name="Rasmussen M.D."/>
            <person name="Reed L.K."/>
            <person name="Reenan R."/>
            <person name="Reily A."/>
            <person name="Remington K.A."/>
            <person name="Rieger T.T."/>
            <person name="Ritchie M.G."/>
            <person name="Robin C."/>
            <person name="Rogers Y.H."/>
            <person name="Rohde C."/>
            <person name="Rozas J."/>
            <person name="Rubenfield M.J."/>
            <person name="Ruiz A."/>
            <person name="Russo S."/>
            <person name="Salzberg S.L."/>
            <person name="Sanchez-Gracia A."/>
            <person name="Saranga D.J."/>
            <person name="Sato H."/>
            <person name="Schaeffer S.W."/>
            <person name="Schatz M.C."/>
            <person name="Schlenke T."/>
            <person name="Schwartz R."/>
            <person name="Segarra C."/>
            <person name="Singh R.S."/>
            <person name="Sirot L."/>
            <person name="Sirota M."/>
            <person name="Sisneros N.B."/>
            <person name="Smith C.D."/>
            <person name="Smith T.F."/>
            <person name="Spieth J."/>
            <person name="Stage D.E."/>
            <person name="Stark A."/>
            <person name="Stephan W."/>
            <person name="Strausberg R.L."/>
            <person name="Strempel S."/>
            <person name="Sturgill D."/>
            <person name="Sutton G."/>
            <person name="Sutton G.G."/>
            <person name="Tao W."/>
            <person name="Teichmann S."/>
            <person name="Tobari Y.N."/>
            <person name="Tomimura Y."/>
            <person name="Tsolas J.M."/>
            <person name="Valente V.L."/>
            <person name="Venter E."/>
            <person name="Venter J.C."/>
            <person name="Vicario S."/>
            <person name="Vieira F.G."/>
            <person name="Vilella A.J."/>
            <person name="Villasante A."/>
            <person name="Walenz B."/>
            <person name="Wang J."/>
            <person name="Wasserman M."/>
            <person name="Watts T."/>
            <person name="Wilson D."/>
            <person name="Wilson R.K."/>
            <person name="Wing R.A."/>
            <person name="Wolfner M.F."/>
            <person name="Wong A."/>
            <person name="Wong G.K."/>
            <person name="Wu C.I."/>
            <person name="Wu G."/>
            <person name="Yamamoto D."/>
            <person name="Yang H.P."/>
            <person name="Yang S.P."/>
            <person name="Yorke J.A."/>
            <person name="Yoshida K."/>
            <person name="Zdobnov E."/>
            <person name="Zhang P."/>
            <person name="Zhang Y."/>
            <person name="Zimin A.V."/>
            <person name="Baldwin J."/>
            <person name="Abdouelleil A."/>
            <person name="Abdulkadir J."/>
            <person name="Abebe A."/>
            <person name="Abera B."/>
            <person name="Abreu J."/>
            <person name="Acer S.C."/>
            <person name="Aftuck L."/>
            <person name="Alexander A."/>
            <person name="An P."/>
            <person name="Anderson E."/>
            <person name="Anderson S."/>
            <person name="Arachi H."/>
            <person name="Azer M."/>
            <person name="Bachantsang P."/>
            <person name="Barry A."/>
            <person name="Bayul T."/>
            <person name="Berlin A."/>
            <person name="Bessette D."/>
            <person name="Bloom T."/>
            <person name="Blye J."/>
            <person name="Boguslavskiy L."/>
            <person name="Bonnet C."/>
            <person name="Boukhgalter B."/>
            <person name="Bourzgui I."/>
            <person name="Brown A."/>
            <person name="Cahill P."/>
            <person name="Channer S."/>
            <person name="Cheshatsang Y."/>
            <person name="Chuda L."/>
            <person name="Citroen M."/>
            <person name="Collymore A."/>
            <person name="Cooke P."/>
            <person name="Costello M."/>
            <person name="D'Aco K."/>
            <person name="Daza R."/>
            <person name="De Haan G."/>
            <person name="DeGray S."/>
            <person name="DeMaso C."/>
            <person name="Dhargay N."/>
            <person name="Dooley K."/>
            <person name="Dooley E."/>
            <person name="Doricent M."/>
            <person name="Dorje P."/>
            <person name="Dorjee K."/>
            <person name="Dupes A."/>
            <person name="Elong R."/>
            <person name="Falk J."/>
            <person name="Farina A."/>
            <person name="Faro S."/>
            <person name="Ferguson D."/>
            <person name="Fisher S."/>
            <person name="Foley C.D."/>
            <person name="Franke A."/>
            <person name="Friedrich D."/>
            <person name="Gadbois L."/>
            <person name="Gearin G."/>
            <person name="Gearin C.R."/>
            <person name="Giannoukos G."/>
            <person name="Goode T."/>
            <person name="Graham J."/>
            <person name="Grandbois E."/>
            <person name="Grewal S."/>
            <person name="Gyaltsen K."/>
            <person name="Hafez N."/>
            <person name="Hagos B."/>
            <person name="Hall J."/>
            <person name="Henson C."/>
            <person name="Hollinger A."/>
            <person name="Honan T."/>
            <person name="Huard M.D."/>
            <person name="Hughes L."/>
            <person name="Hurhula B."/>
            <person name="Husby M.E."/>
            <person name="Kamat A."/>
            <person name="Kanga B."/>
            <person name="Kashin S."/>
            <person name="Khazanovich D."/>
            <person name="Kisner P."/>
            <person name="Lance K."/>
            <person name="Lara M."/>
            <person name="Lee W."/>
            <person name="Lennon N."/>
            <person name="Letendre F."/>
            <person name="LeVine R."/>
            <person name="Lipovsky A."/>
            <person name="Liu X."/>
            <person name="Liu J."/>
            <person name="Liu S."/>
            <person name="Lokyitsang T."/>
            <person name="Lokyitsang Y."/>
            <person name="Lubonja R."/>
            <person name="Lui A."/>
            <person name="MacDonald P."/>
            <person name="Magnisalis V."/>
            <person name="Maru K."/>
            <person name="Matthews C."/>
            <person name="McCusker W."/>
            <person name="McDonough S."/>
            <person name="Mehta T."/>
            <person name="Meldrim J."/>
            <person name="Meneus L."/>
            <person name="Mihai O."/>
            <person name="Mihalev A."/>
            <person name="Mihova T."/>
            <person name="Mittelman R."/>
            <person name="Mlenga V."/>
            <person name="Montmayeur A."/>
            <person name="Mulrain L."/>
            <person name="Navidi A."/>
            <person name="Naylor J."/>
            <person name="Negash T."/>
            <person name="Nguyen T."/>
            <person name="Nguyen N."/>
            <person name="Nicol R."/>
            <person name="Norbu C."/>
            <person name="Norbu N."/>
            <person name="Novod N."/>
            <person name="O'Neill B."/>
            <person name="Osman S."/>
            <person name="Markiewicz E."/>
            <person name="Oyono O.L."/>
            <person name="Patti C."/>
            <person name="Phunkhang P."/>
            <person name="Pierre F."/>
            <person name="Priest M."/>
            <person name="Raghuraman S."/>
            <person name="Rege F."/>
            <person name="Reyes R."/>
            <person name="Rise C."/>
            <person name="Rogov P."/>
            <person name="Ross K."/>
            <person name="Ryan E."/>
            <person name="Settipalli S."/>
            <person name="Shea T."/>
            <person name="Sherpa N."/>
            <person name="Shi L."/>
            <person name="Shih D."/>
            <person name="Sparrow T."/>
            <person name="Spaulding J."/>
            <person name="Stalker J."/>
            <person name="Stange-Thomann N."/>
            <person name="Stavropoulos S."/>
            <person name="Stone C."/>
            <person name="Strader C."/>
            <person name="Tesfaye S."/>
            <person name="Thomson T."/>
            <person name="Thoulutsang Y."/>
            <person name="Thoulutsang D."/>
            <person name="Topham K."/>
            <person name="Topping I."/>
            <person name="Tsamla T."/>
            <person name="Vassiliev H."/>
            <person name="Vo A."/>
            <person name="Wangchuk T."/>
            <person name="Wangdi T."/>
            <person name="Weiand M."/>
            <person name="Wilkinson J."/>
            <person name="Wilson A."/>
            <person name="Yadav S."/>
            <person name="Young G."/>
            <person name="Yu Q."/>
            <person name="Zembek L."/>
            <person name="Zhong D."/>
            <person name="Zimmer A."/>
            <person name="Zwirko Z."/>
            <person name="Jaffe D.B."/>
            <person name="Alvarez P."/>
            <person name="Brockman W."/>
            <person name="Butler J."/>
            <person name="Chin C."/>
            <person name="Gnerre S."/>
            <person name="Grabherr M."/>
            <person name="Kleber M."/>
            <person name="Mauceli E."/>
            <person name="MacCallum I."/>
        </authorList>
    </citation>
    <scope>NUCLEOTIDE SEQUENCE [LARGE SCALE GENOMIC DNA]</scope>
    <source>
        <strain evidence="10">white501</strain>
    </source>
</reference>
<dbReference type="GO" id="GO:0140040">
    <property type="term" value="P:mitochondrial polycistronic RNA processing"/>
    <property type="evidence" value="ECO:0007669"/>
    <property type="project" value="EnsemblMetazoa"/>
</dbReference>
<dbReference type="PANTHER" id="PTHR13547">
    <property type="match status" value="1"/>
</dbReference>
<dbReference type="Gene3D" id="3.40.50.11980">
    <property type="match status" value="1"/>
</dbReference>
<dbReference type="GO" id="GO:0001682">
    <property type="term" value="P:tRNA 5'-leader removal"/>
    <property type="evidence" value="ECO:0007669"/>
    <property type="project" value="TreeGrafter"/>
</dbReference>
<keyword evidence="4" id="KW-0378">Hydrolase</keyword>
<name>B4R5F0_DROSI</name>
<feature type="domain" description="PRORP" evidence="8">
    <location>
        <begin position="2"/>
        <end position="101"/>
    </location>
</feature>
<evidence type="ECO:0000313" key="10">
    <source>
        <dbReference type="Proteomes" id="UP000000304"/>
    </source>
</evidence>
<evidence type="ECO:0000313" key="9">
    <source>
        <dbReference type="EMBL" id="EDX17246.1"/>
    </source>
</evidence>
<keyword evidence="7" id="KW-0496">Mitochondrion</keyword>
<evidence type="ECO:0000256" key="1">
    <source>
        <dbReference type="ARBA" id="ARBA00004173"/>
    </source>
</evidence>
<dbReference type="GO" id="GO:0005759">
    <property type="term" value="C:mitochondrial matrix"/>
    <property type="evidence" value="ECO:0007669"/>
    <property type="project" value="EnsemblMetazoa"/>
</dbReference>
<dbReference type="HOGENOM" id="CLU_2052069_0_0_1"/>
<evidence type="ECO:0000256" key="5">
    <source>
        <dbReference type="ARBA" id="ARBA00022833"/>
    </source>
</evidence>
<dbReference type="GO" id="GO:0046872">
    <property type="term" value="F:metal ion binding"/>
    <property type="evidence" value="ECO:0007669"/>
    <property type="project" value="UniProtKB-KW"/>
</dbReference>
<evidence type="ECO:0000256" key="6">
    <source>
        <dbReference type="ARBA" id="ARBA00022946"/>
    </source>
</evidence>
<evidence type="ECO:0000256" key="2">
    <source>
        <dbReference type="ARBA" id="ARBA00007626"/>
    </source>
</evidence>
<keyword evidence="10" id="KW-1185">Reference proteome</keyword>